<evidence type="ECO:0000313" key="2">
    <source>
        <dbReference type="EMBL" id="MBP2358034.1"/>
    </source>
</evidence>
<dbReference type="RefSeq" id="WP_209469384.1">
    <property type="nucleotide sequence ID" value="NZ_BMWJ01000002.1"/>
</dbReference>
<gene>
    <name evidence="2" type="ORF">JOF59_000434</name>
</gene>
<name>A0ABS4V2A1_9ACTN</name>
<proteinExistence type="predicted"/>
<dbReference type="NCBIfam" id="NF046119">
    <property type="entry name" value="memb_SCO4225"/>
    <property type="match status" value="1"/>
</dbReference>
<comment type="caution">
    <text evidence="2">The sequence shown here is derived from an EMBL/GenBank/DDBJ whole genome shotgun (WGS) entry which is preliminary data.</text>
</comment>
<reference evidence="2 3" key="1">
    <citation type="submission" date="2021-03" db="EMBL/GenBank/DDBJ databases">
        <title>Sequencing the genomes of 1000 actinobacteria strains.</title>
        <authorList>
            <person name="Klenk H.-P."/>
        </authorList>
    </citation>
    <scope>NUCLEOTIDE SEQUENCE [LARGE SCALE GENOMIC DNA]</scope>
    <source>
        <strain evidence="2 3">DSM 40843</strain>
    </source>
</reference>
<dbReference type="EMBL" id="JAGINS010000001">
    <property type="protein sequence ID" value="MBP2358034.1"/>
    <property type="molecule type" value="Genomic_DNA"/>
</dbReference>
<sequence length="102" mass="10764">MTASSRTFPRSLLRCLKSPVAVGYLAVVVWVGTDVALTSSLDGNMAGVWLFFLTAPTSFLFVALPGSLPWAGVVIGALVQAAALGAAYHWVRARRARRTASA</sequence>
<keyword evidence="3" id="KW-1185">Reference proteome</keyword>
<feature type="transmembrane region" description="Helical" evidence="1">
    <location>
        <begin position="70"/>
        <end position="91"/>
    </location>
</feature>
<keyword evidence="1" id="KW-0812">Transmembrane</keyword>
<dbReference type="Pfam" id="PF25637">
    <property type="entry name" value="DUF7942"/>
    <property type="match status" value="1"/>
</dbReference>
<keyword evidence="1" id="KW-1133">Transmembrane helix</keyword>
<organism evidence="2 3">
    <name type="scientific">Streptomyces clavifer</name>
    <dbReference type="NCBI Taxonomy" id="68188"/>
    <lineage>
        <taxon>Bacteria</taxon>
        <taxon>Bacillati</taxon>
        <taxon>Actinomycetota</taxon>
        <taxon>Actinomycetes</taxon>
        <taxon>Kitasatosporales</taxon>
        <taxon>Streptomycetaceae</taxon>
        <taxon>Streptomyces</taxon>
    </lineage>
</organism>
<feature type="transmembrane region" description="Helical" evidence="1">
    <location>
        <begin position="20"/>
        <end position="39"/>
    </location>
</feature>
<evidence type="ECO:0008006" key="4">
    <source>
        <dbReference type="Google" id="ProtNLM"/>
    </source>
</evidence>
<protein>
    <recommendedName>
        <fullName evidence="4">Integral membrane protein</fullName>
    </recommendedName>
</protein>
<evidence type="ECO:0000256" key="1">
    <source>
        <dbReference type="SAM" id="Phobius"/>
    </source>
</evidence>
<keyword evidence="1" id="KW-0472">Membrane</keyword>
<feature type="transmembrane region" description="Helical" evidence="1">
    <location>
        <begin position="46"/>
        <end position="64"/>
    </location>
</feature>
<evidence type="ECO:0000313" key="3">
    <source>
        <dbReference type="Proteomes" id="UP001519311"/>
    </source>
</evidence>
<dbReference type="Proteomes" id="UP001519311">
    <property type="component" value="Unassembled WGS sequence"/>
</dbReference>
<dbReference type="GeneID" id="97345845"/>
<dbReference type="InterPro" id="IPR057702">
    <property type="entry name" value="DUF7942"/>
</dbReference>
<accession>A0ABS4V2A1</accession>